<dbReference type="Pfam" id="PF00078">
    <property type="entry name" value="RVT_1"/>
    <property type="match status" value="1"/>
</dbReference>
<feature type="compositionally biased region" description="Polar residues" evidence="1">
    <location>
        <begin position="97"/>
        <end position="109"/>
    </location>
</feature>
<protein>
    <recommendedName>
        <fullName evidence="2">Reverse transcriptase domain-containing protein</fullName>
    </recommendedName>
</protein>
<evidence type="ECO:0000313" key="3">
    <source>
        <dbReference type="EMBL" id="KTB47117.1"/>
    </source>
</evidence>
<dbReference type="Proteomes" id="UP000054988">
    <property type="component" value="Unassembled WGS sequence"/>
</dbReference>
<feature type="region of interest" description="Disordered" evidence="1">
    <location>
        <begin position="193"/>
        <end position="213"/>
    </location>
</feature>
<proteinExistence type="predicted"/>
<feature type="region of interest" description="Disordered" evidence="1">
    <location>
        <begin position="568"/>
        <end position="642"/>
    </location>
</feature>
<evidence type="ECO:0000313" key="4">
    <source>
        <dbReference type="Proteomes" id="UP000054988"/>
    </source>
</evidence>
<dbReference type="CDD" id="cd01650">
    <property type="entry name" value="RT_nLTR_like"/>
    <property type="match status" value="1"/>
</dbReference>
<feature type="region of interest" description="Disordered" evidence="1">
    <location>
        <begin position="695"/>
        <end position="726"/>
    </location>
</feature>
<feature type="compositionally biased region" description="Polar residues" evidence="1">
    <location>
        <begin position="697"/>
        <end position="707"/>
    </location>
</feature>
<evidence type="ECO:0000259" key="2">
    <source>
        <dbReference type="PROSITE" id="PS50878"/>
    </source>
</evidence>
<feature type="compositionally biased region" description="Basic and acidic residues" evidence="1">
    <location>
        <begin position="117"/>
        <end position="137"/>
    </location>
</feature>
<reference evidence="3 4" key="1">
    <citation type="submission" date="2015-12" db="EMBL/GenBank/DDBJ databases">
        <title>Draft genome sequence of Moniliophthora roreri, the causal agent of frosty pod rot of cacao.</title>
        <authorList>
            <person name="Aime M.C."/>
            <person name="Diaz-Valderrama J.R."/>
            <person name="Kijpornyongpan T."/>
            <person name="Phillips-Mora W."/>
        </authorList>
    </citation>
    <scope>NUCLEOTIDE SEQUENCE [LARGE SCALE GENOMIC DNA]</scope>
    <source>
        <strain evidence="3 4">MCA 2952</strain>
    </source>
</reference>
<comment type="caution">
    <text evidence="3">The sequence shown here is derived from an EMBL/GenBank/DDBJ whole genome shotgun (WGS) entry which is preliminary data.</text>
</comment>
<feature type="domain" description="Reverse transcriptase" evidence="2">
    <location>
        <begin position="1235"/>
        <end position="1470"/>
    </location>
</feature>
<evidence type="ECO:0000256" key="1">
    <source>
        <dbReference type="SAM" id="MobiDB-lite"/>
    </source>
</evidence>
<dbReference type="Gene3D" id="3.60.10.10">
    <property type="entry name" value="Endonuclease/exonuclease/phosphatase"/>
    <property type="match status" value="1"/>
</dbReference>
<gene>
    <name evidence="3" type="ORF">WG66_305</name>
</gene>
<feature type="compositionally biased region" description="Polar residues" evidence="1">
    <location>
        <begin position="609"/>
        <end position="619"/>
    </location>
</feature>
<dbReference type="PANTHER" id="PTHR19446">
    <property type="entry name" value="REVERSE TRANSCRIPTASES"/>
    <property type="match status" value="1"/>
</dbReference>
<feature type="compositionally biased region" description="Low complexity" evidence="1">
    <location>
        <begin position="582"/>
        <end position="591"/>
    </location>
</feature>
<name>A0A0W0GEX2_MONRR</name>
<dbReference type="InterPro" id="IPR036691">
    <property type="entry name" value="Endo/exonu/phosph_ase_sf"/>
</dbReference>
<feature type="region of interest" description="Disordered" evidence="1">
    <location>
        <begin position="69"/>
        <end position="145"/>
    </location>
</feature>
<organism evidence="3 4">
    <name type="scientific">Moniliophthora roreri</name>
    <name type="common">Frosty pod rot fungus</name>
    <name type="synonym">Monilia roreri</name>
    <dbReference type="NCBI Taxonomy" id="221103"/>
    <lineage>
        <taxon>Eukaryota</taxon>
        <taxon>Fungi</taxon>
        <taxon>Dikarya</taxon>
        <taxon>Basidiomycota</taxon>
        <taxon>Agaricomycotina</taxon>
        <taxon>Agaricomycetes</taxon>
        <taxon>Agaricomycetidae</taxon>
        <taxon>Agaricales</taxon>
        <taxon>Marasmiineae</taxon>
        <taxon>Marasmiaceae</taxon>
        <taxon>Moniliophthora</taxon>
    </lineage>
</organism>
<accession>A0A0W0GEX2</accession>
<dbReference type="SUPFAM" id="SSF56219">
    <property type="entry name" value="DNase I-like"/>
    <property type="match status" value="1"/>
</dbReference>
<dbReference type="InterPro" id="IPR000477">
    <property type="entry name" value="RT_dom"/>
</dbReference>
<dbReference type="PROSITE" id="PS50878">
    <property type="entry name" value="RT_POL"/>
    <property type="match status" value="1"/>
</dbReference>
<dbReference type="EMBL" id="LATX01000131">
    <property type="protein sequence ID" value="KTB47117.1"/>
    <property type="molecule type" value="Genomic_DNA"/>
</dbReference>
<sequence length="1470" mass="165801">MLKDLDPWGRHGMQPTKVTHPIVLSPHWLLRDTVTEGPVIAMMELDDKDLHLEWCSECQQRVLGICRHTPNGSSDDEPRTHRTSGSLSAEKGHISDNDGSQSESGTSQHSPRKLARRRYDSSRPRVDRVPKTPETRRIPSAQTPVQAVNLHATAFSRITSTPDCTASHAWPTTMTNFPEENPFIYRHQQTGADAGMNEQDKSPESGKSTPKASRVAEQAAIYLESVESWKALAVKDSNNSPHGFVPAIDYDSIRGEKFFPFFAAAAQNTGQYPRVIREVEHLLKNVRPDQRKRIMEGSDDIILIFPFNTGTLLLSSVTNICAQIAEKLLLLGQGTIEVLRADPRDPALSVENKFSPPQFFYTRIKDAKMREMVLAGQTHSFDEICTFHTLAPDPDRQSWTVGLARSSREIGSEEVLDDLRYGIAVAAWQKPEFFSLIQAATPSKTSDVRERALEFLSTVNATFVRDAEDPKSEPDWLVTAHPITHDYEKQQNILTFLRSLPISHGDSSFTWAAHRSSQPPCCTLLPIRCGLCGMDSHLAHNCPFPCTFSWKGAVAGRKLNDIIKEYQRNNSGASGPPWPVTRANARASAKSNPPPPPSGWESDEYHEANGSTDASTTLANARGEDASPLGHQQTRDSIGWEGPGCLERPMRLNVHPVHEEWHNASSARLHVPEAQPAPEEWPTTMSRHVALEARTVPEQQSASMNQRRATELPGTPDERTQSQGLNPRLTQAARTLLSARIERSQETVPEDQDPAISGQPDPIDEAIELLNRILNDSENEPICWDTQPQQEMTQSQPRPQANTSSCKNLKASFTDLWADITRWFNDHPGVRRPDIFGGDFNLVEDPIDRFPMHNDPASATDELDTLKTGLGMVDRWRETHPNTIAYTYPQKPSHTTPKSRIDRIYVSHELFPATYQWQIKTVGIRTDHRLVTVKVSDIDSPEIGRGRWVWPMHINSDQELVDFIRSEGIKVIHNMEQHQHMATQTDELNPQRLWEAFKTRILEKARECAKIIIPKIKREINDITFKLEAISKDPTLDDEERALSEAVFYQKLVELETKQHNAAQLSSQAKNRLEGEVISKYWSRINKEKKPRDVIQRLTKYAHGAPASGIDDQLHPGYIQHSQGMADLARDYHNNIQFWDRGVLPQAQRVTQTEKVLNRIKTRVDDENYAALQVCLSRDEVIEALRLSANGKAPGLDGIPYEVWKALQSRYETETKAERLSFDIIGALQMLYNDIERFGKIKGTTFAESWMCPLYKKGECADIANYRPISLLNSDYKVFTKALTVKLAKAAPKLIHPDQAGFVPGRHIYDHIWLAKRVIEYGEAVEQNGVIVALDQEKAYDRIEHNYLWRALGSFNIPEEFILTVCTLYEDAHTYVMINGVKSTSPFKVVRGVRQGDPLSCLLFDLAIEPLAEALRESTLKGFDMTSLGAPQKRLICTLFADDTTVYLLADDSWEELQNGDNTIWKALIP</sequence>